<evidence type="ECO:0000259" key="5">
    <source>
        <dbReference type="Pfam" id="PF02558"/>
    </source>
</evidence>
<reference evidence="7" key="1">
    <citation type="journal article" date="2020" name="Stud. Mycol.">
        <title>101 Dothideomycetes genomes: a test case for predicting lifestyles and emergence of pathogens.</title>
        <authorList>
            <person name="Haridas S."/>
            <person name="Albert R."/>
            <person name="Binder M."/>
            <person name="Bloem J."/>
            <person name="Labutti K."/>
            <person name="Salamov A."/>
            <person name="Andreopoulos B."/>
            <person name="Baker S."/>
            <person name="Barry K."/>
            <person name="Bills G."/>
            <person name="Bluhm B."/>
            <person name="Cannon C."/>
            <person name="Castanera R."/>
            <person name="Culley D."/>
            <person name="Daum C."/>
            <person name="Ezra D."/>
            <person name="Gonzalez J."/>
            <person name="Henrissat B."/>
            <person name="Kuo A."/>
            <person name="Liang C."/>
            <person name="Lipzen A."/>
            <person name="Lutzoni F."/>
            <person name="Magnuson J."/>
            <person name="Mondo S."/>
            <person name="Nolan M."/>
            <person name="Ohm R."/>
            <person name="Pangilinan J."/>
            <person name="Park H.-J."/>
            <person name="Ramirez L."/>
            <person name="Alfaro M."/>
            <person name="Sun H."/>
            <person name="Tritt A."/>
            <person name="Yoshinaga Y."/>
            <person name="Zwiers L.-H."/>
            <person name="Turgeon B."/>
            <person name="Goodwin S."/>
            <person name="Spatafora J."/>
            <person name="Crous P."/>
            <person name="Grigoriev I."/>
        </authorList>
    </citation>
    <scope>NUCLEOTIDE SEQUENCE</scope>
    <source>
        <strain evidence="7">CBS 627.86</strain>
    </source>
</reference>
<evidence type="ECO:0000256" key="3">
    <source>
        <dbReference type="ARBA" id="ARBA00023002"/>
    </source>
</evidence>
<keyword evidence="2" id="KW-0521">NADP</keyword>
<evidence type="ECO:0000259" key="6">
    <source>
        <dbReference type="Pfam" id="PF08546"/>
    </source>
</evidence>
<dbReference type="InterPro" id="IPR013328">
    <property type="entry name" value="6PGD_dom2"/>
</dbReference>
<dbReference type="InterPro" id="IPR013332">
    <property type="entry name" value="KPR_N"/>
</dbReference>
<gene>
    <name evidence="7" type="ORF">BDV96DRAFT_585317</name>
</gene>
<dbReference type="Gene3D" id="3.40.50.720">
    <property type="entry name" value="NAD(P)-binding Rossmann-like Domain"/>
    <property type="match status" value="1"/>
</dbReference>
<accession>A0A6A5YR89</accession>
<dbReference type="Gene3D" id="1.10.1040.10">
    <property type="entry name" value="N-(1-d-carboxylethyl)-l-norvaline Dehydrogenase, domain 2"/>
    <property type="match status" value="1"/>
</dbReference>
<dbReference type="GO" id="GO:0005739">
    <property type="term" value="C:mitochondrion"/>
    <property type="evidence" value="ECO:0007669"/>
    <property type="project" value="TreeGrafter"/>
</dbReference>
<comment type="similarity">
    <text evidence="1">Belongs to the ketopantoate reductase family.</text>
</comment>
<dbReference type="EMBL" id="ML977341">
    <property type="protein sequence ID" value="KAF2109759.1"/>
    <property type="molecule type" value="Genomic_DNA"/>
</dbReference>
<dbReference type="InterPro" id="IPR036291">
    <property type="entry name" value="NAD(P)-bd_dom_sf"/>
</dbReference>
<proteinExistence type="inferred from homology"/>
<dbReference type="GO" id="GO:0008677">
    <property type="term" value="F:2-dehydropantoate 2-reductase activity"/>
    <property type="evidence" value="ECO:0007669"/>
    <property type="project" value="TreeGrafter"/>
</dbReference>
<sequence length="492" mass="55408">MERWLKHGNLDPQGREEKSANEETQDSTAARSKSALNAKTVAEFYRTQPVRDRRIHVLGMNNTARFIAHSLRGIPNPPPITLILHSWDLINQWKASAQKLQLITDGMAEKREGYEVELALPRARFHGKEIRHEGNAAEISEQEGKGGRRDMGRSLEGESEEPIHSLILCTKTPFLLQALSSVKHRLHPESVVLFLQNGMGTVEEVNKEIFPDPATRPHYMLGINTHRIQSAPDDPFTAIHANFGTLSLGLLPPERLREPAPYAPSPKFLGKVDKRDPVEAKYPATPHPDEAPSTNQMVPWTPNDRYLLRTLLRTPVLVATAFSPSDLLQMQLEKLAVNCIINPLTVMLDARNGAILYNYSMTRVFRLLLSEISLVIRNLPELQYIPNVSHRFDPGRLESLVVGYAHHTRDNISSMLNDVRLGRKTEVEYFNGWIVKRGEEQGVRCLMNYMLMNMVKGKGMMVQLEVGEGIPFVEGKMDEGGVEIKGQSGVEE</sequence>
<dbReference type="InterPro" id="IPR050838">
    <property type="entry name" value="Ketopantoate_reductase"/>
</dbReference>
<dbReference type="SUPFAM" id="SSF51735">
    <property type="entry name" value="NAD(P)-binding Rossmann-fold domains"/>
    <property type="match status" value="1"/>
</dbReference>
<protein>
    <submittedName>
        <fullName evidence="7">Ketopantoate reductase PanE/ApbA C terminal-domain-containing protein</fullName>
    </submittedName>
</protein>
<organism evidence="7 8">
    <name type="scientific">Lophiotrema nucula</name>
    <dbReference type="NCBI Taxonomy" id="690887"/>
    <lineage>
        <taxon>Eukaryota</taxon>
        <taxon>Fungi</taxon>
        <taxon>Dikarya</taxon>
        <taxon>Ascomycota</taxon>
        <taxon>Pezizomycotina</taxon>
        <taxon>Dothideomycetes</taxon>
        <taxon>Pleosporomycetidae</taxon>
        <taxon>Pleosporales</taxon>
        <taxon>Lophiotremataceae</taxon>
        <taxon>Lophiotrema</taxon>
    </lineage>
</organism>
<feature type="compositionally biased region" description="Basic and acidic residues" evidence="4">
    <location>
        <begin position="142"/>
        <end position="155"/>
    </location>
</feature>
<feature type="domain" description="Ketopantoate reductase C-terminal" evidence="6">
    <location>
        <begin position="326"/>
        <end position="458"/>
    </location>
</feature>
<dbReference type="PANTHER" id="PTHR43765:SF2">
    <property type="entry name" value="2-DEHYDROPANTOATE 2-REDUCTASE"/>
    <property type="match status" value="1"/>
</dbReference>
<evidence type="ECO:0000256" key="2">
    <source>
        <dbReference type="ARBA" id="ARBA00022857"/>
    </source>
</evidence>
<dbReference type="InterPro" id="IPR008927">
    <property type="entry name" value="6-PGluconate_DH-like_C_sf"/>
</dbReference>
<dbReference type="InterPro" id="IPR013752">
    <property type="entry name" value="KPA_reductase"/>
</dbReference>
<evidence type="ECO:0000256" key="4">
    <source>
        <dbReference type="SAM" id="MobiDB-lite"/>
    </source>
</evidence>
<feature type="region of interest" description="Disordered" evidence="4">
    <location>
        <begin position="1"/>
        <end position="33"/>
    </location>
</feature>
<name>A0A6A5YR89_9PLEO</name>
<feature type="domain" description="Ketopantoate reductase N-terminal" evidence="5">
    <location>
        <begin position="113"/>
        <end position="251"/>
    </location>
</feature>
<dbReference type="SUPFAM" id="SSF48179">
    <property type="entry name" value="6-phosphogluconate dehydrogenase C-terminal domain-like"/>
    <property type="match status" value="1"/>
</dbReference>
<dbReference type="PANTHER" id="PTHR43765">
    <property type="entry name" value="2-DEHYDROPANTOATE 2-REDUCTASE-RELATED"/>
    <property type="match status" value="1"/>
</dbReference>
<evidence type="ECO:0000256" key="1">
    <source>
        <dbReference type="ARBA" id="ARBA00007870"/>
    </source>
</evidence>
<feature type="compositionally biased region" description="Basic and acidic residues" evidence="4">
    <location>
        <begin position="1"/>
        <end position="21"/>
    </location>
</feature>
<evidence type="ECO:0000313" key="8">
    <source>
        <dbReference type="Proteomes" id="UP000799770"/>
    </source>
</evidence>
<feature type="region of interest" description="Disordered" evidence="4">
    <location>
        <begin position="135"/>
        <end position="155"/>
    </location>
</feature>
<dbReference type="OrthoDB" id="73846at2759"/>
<dbReference type="AlphaFoldDB" id="A0A6A5YR89"/>
<keyword evidence="8" id="KW-1185">Reference proteome</keyword>
<evidence type="ECO:0000313" key="7">
    <source>
        <dbReference type="EMBL" id="KAF2109759.1"/>
    </source>
</evidence>
<keyword evidence="3" id="KW-0560">Oxidoreductase</keyword>
<dbReference type="Proteomes" id="UP000799770">
    <property type="component" value="Unassembled WGS sequence"/>
</dbReference>
<dbReference type="Pfam" id="PF08546">
    <property type="entry name" value="ApbA_C"/>
    <property type="match status" value="1"/>
</dbReference>
<dbReference type="Pfam" id="PF02558">
    <property type="entry name" value="ApbA"/>
    <property type="match status" value="1"/>
</dbReference>
<dbReference type="GO" id="GO:0050661">
    <property type="term" value="F:NADP binding"/>
    <property type="evidence" value="ECO:0007669"/>
    <property type="project" value="TreeGrafter"/>
</dbReference>